<gene>
    <name evidence="2" type="ORF">CWI80_00180</name>
</gene>
<evidence type="ECO:0000313" key="3">
    <source>
        <dbReference type="Proteomes" id="UP000287022"/>
    </source>
</evidence>
<dbReference type="Gene3D" id="2.50.20.10">
    <property type="entry name" value="Lipoprotein localisation LolA/LolB/LppX"/>
    <property type="match status" value="1"/>
</dbReference>
<evidence type="ECO:0000256" key="1">
    <source>
        <dbReference type="SAM" id="SignalP"/>
    </source>
</evidence>
<feature type="chain" id="PRO_5019279443" evidence="1">
    <location>
        <begin position="23"/>
        <end position="451"/>
    </location>
</feature>
<dbReference type="InterPro" id="IPR010752">
    <property type="entry name" value="DUF1329"/>
</dbReference>
<keyword evidence="3" id="KW-1185">Reference proteome</keyword>
<accession>A0A432Z7E0</accession>
<dbReference type="STRING" id="1122124.GCA_000423165_01361"/>
<sequence length="451" mass="51234">MNKLMLKAGVFALSVVSASVMAKVTPEEAARLGNDLTPIGAEMAGNADGSIPAWTGGYSVDAEGEIPARPADPFADEQILFTITHDNLDEHKAMLSPGQIAMFNKYPDYKMNIYPTHRTAAYPQEVYDVAKKNAVNTELAAGGNGLENFDRHVPFPIPANGLEVIWNHITRYRGGAVERLVNQFPVLEDGNFVPVLLRESLVFPEYLKSGREEADDNILFYFMQEVLAPARQTGTVLLVHDTINQVKEGRRAWLYNAGQRRVRRAPNVAYDGPGTASDGLRTSDGLDMFNGAPNKYNWELVGKREMYIPYNNFKLMDPSLTYEDIINPGHMDQDLVRYEKHRVWEVKATLKDGERHIYQTRHMYFDEDTWTATVIDHYDSRGELWRVAEAYNSQFYYHDTPWMAAEALYDLNSGRYIMLGLANEESEYMNFDIEPERSDFSTSALRRKGIR</sequence>
<feature type="signal peptide" evidence="1">
    <location>
        <begin position="1"/>
        <end position="22"/>
    </location>
</feature>
<comment type="caution">
    <text evidence="2">The sequence shown here is derived from an EMBL/GenBank/DDBJ whole genome shotgun (WGS) entry which is preliminary data.</text>
</comment>
<evidence type="ECO:0000313" key="2">
    <source>
        <dbReference type="EMBL" id="RUO73822.1"/>
    </source>
</evidence>
<name>A0A432Z7E0_9GAMM</name>
<dbReference type="AlphaFoldDB" id="A0A432Z7E0"/>
<proteinExistence type="predicted"/>
<dbReference type="RefSeq" id="WP_026862298.1">
    <property type="nucleotide sequence ID" value="NZ_JAHVIQ010000001.1"/>
</dbReference>
<keyword evidence="1" id="KW-0732">Signal</keyword>
<dbReference type="Proteomes" id="UP000287022">
    <property type="component" value="Unassembled WGS sequence"/>
</dbReference>
<reference evidence="3" key="1">
    <citation type="journal article" date="2018" name="Front. Microbiol.">
        <title>Genome-Based Analysis Reveals the Taxonomy and Diversity of the Family Idiomarinaceae.</title>
        <authorList>
            <person name="Liu Y."/>
            <person name="Lai Q."/>
            <person name="Shao Z."/>
        </authorList>
    </citation>
    <scope>NUCLEOTIDE SEQUENCE [LARGE SCALE GENOMIC DNA]</scope>
    <source>
        <strain evidence="3">c121</strain>
    </source>
</reference>
<dbReference type="Pfam" id="PF07044">
    <property type="entry name" value="DUF1329"/>
    <property type="match status" value="1"/>
</dbReference>
<protein>
    <submittedName>
        <fullName evidence="2">DUF1329 domain-containing protein</fullName>
    </submittedName>
</protein>
<dbReference type="EMBL" id="PIQE01000001">
    <property type="protein sequence ID" value="RUO73822.1"/>
    <property type="molecule type" value="Genomic_DNA"/>
</dbReference>
<organism evidence="2 3">
    <name type="scientific">Pseudidiomarina sediminum</name>
    <dbReference type="NCBI Taxonomy" id="431675"/>
    <lineage>
        <taxon>Bacteria</taxon>
        <taxon>Pseudomonadati</taxon>
        <taxon>Pseudomonadota</taxon>
        <taxon>Gammaproteobacteria</taxon>
        <taxon>Alteromonadales</taxon>
        <taxon>Idiomarinaceae</taxon>
        <taxon>Pseudidiomarina</taxon>
    </lineage>
</organism>
<dbReference type="CDD" id="cd16329">
    <property type="entry name" value="LolA_like"/>
    <property type="match status" value="1"/>
</dbReference>